<evidence type="ECO:0008006" key="4">
    <source>
        <dbReference type="Google" id="ProtNLM"/>
    </source>
</evidence>
<dbReference type="RefSeq" id="WP_150226595.1">
    <property type="nucleotide sequence ID" value="NZ_BNBE01000002.1"/>
</dbReference>
<evidence type="ECO:0000313" key="2">
    <source>
        <dbReference type="EMBL" id="GHG08835.1"/>
    </source>
</evidence>
<dbReference type="InterPro" id="IPR036629">
    <property type="entry name" value="YjbJ_sf"/>
</dbReference>
<evidence type="ECO:0000256" key="1">
    <source>
        <dbReference type="SAM" id="MobiDB-lite"/>
    </source>
</evidence>
<organism evidence="2 3">
    <name type="scientific">Streptomyces filamentosus</name>
    <name type="common">Streptomyces roseosporus</name>
    <dbReference type="NCBI Taxonomy" id="67294"/>
    <lineage>
        <taxon>Bacteria</taxon>
        <taxon>Bacillati</taxon>
        <taxon>Actinomycetota</taxon>
        <taxon>Actinomycetes</taxon>
        <taxon>Kitasatosporales</taxon>
        <taxon>Streptomycetaceae</taxon>
        <taxon>Streptomyces</taxon>
    </lineage>
</organism>
<protein>
    <recommendedName>
        <fullName evidence="4">CsbD family protein</fullName>
    </recommendedName>
</protein>
<name>A0A919BSP0_STRFL</name>
<dbReference type="GeneID" id="95657429"/>
<accession>A0A919BSP0</accession>
<proteinExistence type="predicted"/>
<dbReference type="Gene3D" id="1.10.1470.10">
    <property type="entry name" value="YjbJ"/>
    <property type="match status" value="1"/>
</dbReference>
<reference evidence="2" key="1">
    <citation type="journal article" date="2014" name="Int. J. Syst. Evol. Microbiol.">
        <title>Complete genome sequence of Corynebacterium casei LMG S-19264T (=DSM 44701T), isolated from a smear-ripened cheese.</title>
        <authorList>
            <consortium name="US DOE Joint Genome Institute (JGI-PGF)"/>
            <person name="Walter F."/>
            <person name="Albersmeier A."/>
            <person name="Kalinowski J."/>
            <person name="Ruckert C."/>
        </authorList>
    </citation>
    <scope>NUCLEOTIDE SEQUENCE</scope>
    <source>
        <strain evidence="2">JCM 4122</strain>
    </source>
</reference>
<gene>
    <name evidence="2" type="ORF">GCM10017667_46170</name>
</gene>
<dbReference type="Proteomes" id="UP000632849">
    <property type="component" value="Unassembled WGS sequence"/>
</dbReference>
<keyword evidence="3" id="KW-1185">Reference proteome</keyword>
<sequence length="72" mass="8273">MSGTIDRAKDRARHEVDRARGRAKELAGRLTGDERREAEGRTDRARAELRRSWRSVRERARGVGDSLRKGRS</sequence>
<comment type="caution">
    <text evidence="2">The sequence shown here is derived from an EMBL/GenBank/DDBJ whole genome shotgun (WGS) entry which is preliminary data.</text>
</comment>
<dbReference type="EMBL" id="BNBE01000002">
    <property type="protein sequence ID" value="GHG08835.1"/>
    <property type="molecule type" value="Genomic_DNA"/>
</dbReference>
<evidence type="ECO:0000313" key="3">
    <source>
        <dbReference type="Proteomes" id="UP000632849"/>
    </source>
</evidence>
<dbReference type="SUPFAM" id="SSF69047">
    <property type="entry name" value="Hypothetical protein YjbJ"/>
    <property type="match status" value="1"/>
</dbReference>
<reference evidence="2" key="2">
    <citation type="submission" date="2020-09" db="EMBL/GenBank/DDBJ databases">
        <authorList>
            <person name="Sun Q."/>
            <person name="Ohkuma M."/>
        </authorList>
    </citation>
    <scope>NUCLEOTIDE SEQUENCE</scope>
    <source>
        <strain evidence="2">JCM 4122</strain>
    </source>
</reference>
<dbReference type="AlphaFoldDB" id="A0A919BSP0"/>
<feature type="region of interest" description="Disordered" evidence="1">
    <location>
        <begin position="1"/>
        <end position="48"/>
    </location>
</feature>